<name>A0A368X5E1_9BACI</name>
<gene>
    <name evidence="4" type="ORF">DFR57_12015</name>
</gene>
<dbReference type="Proteomes" id="UP000252585">
    <property type="component" value="Unassembled WGS sequence"/>
</dbReference>
<feature type="transmembrane region" description="Helical" evidence="2">
    <location>
        <begin position="39"/>
        <end position="71"/>
    </location>
</feature>
<evidence type="ECO:0000313" key="4">
    <source>
        <dbReference type="EMBL" id="RCW63035.1"/>
    </source>
</evidence>
<dbReference type="InterPro" id="IPR014221">
    <property type="entry name" value="SpoII_E"/>
</dbReference>
<dbReference type="NCBIfam" id="TIGR02865">
    <property type="entry name" value="spore_II_E"/>
    <property type="match status" value="1"/>
</dbReference>
<keyword evidence="1" id="KW-0378">Hydrolase</keyword>
<dbReference type="SMART" id="SM00331">
    <property type="entry name" value="PP2C_SIG"/>
    <property type="match status" value="1"/>
</dbReference>
<feature type="transmembrane region" description="Helical" evidence="2">
    <location>
        <begin position="122"/>
        <end position="141"/>
    </location>
</feature>
<dbReference type="InterPro" id="IPR001932">
    <property type="entry name" value="PPM-type_phosphatase-like_dom"/>
</dbReference>
<reference evidence="4 5" key="1">
    <citation type="submission" date="2018-07" db="EMBL/GenBank/DDBJ databases">
        <title>Genomic Encyclopedia of Type Strains, Phase IV (KMG-IV): sequencing the most valuable type-strain genomes for metagenomic binning, comparative biology and taxonomic classification.</title>
        <authorList>
            <person name="Goeker M."/>
        </authorList>
    </citation>
    <scope>NUCLEOTIDE SEQUENCE [LARGE SCALE GENOMIC DNA]</scope>
    <source>
        <strain evidence="4 5">DSM 27696</strain>
    </source>
</reference>
<dbReference type="Gene3D" id="3.60.40.10">
    <property type="entry name" value="PPM-type phosphatase domain"/>
    <property type="match status" value="1"/>
</dbReference>
<keyword evidence="2" id="KW-0812">Transmembrane</keyword>
<evidence type="ECO:0000313" key="5">
    <source>
        <dbReference type="Proteomes" id="UP000252585"/>
    </source>
</evidence>
<keyword evidence="2" id="KW-0472">Membrane</keyword>
<feature type="transmembrane region" description="Helical" evidence="2">
    <location>
        <begin position="251"/>
        <end position="268"/>
    </location>
</feature>
<dbReference type="EMBL" id="QPJJ01000020">
    <property type="protein sequence ID" value="RCW63035.1"/>
    <property type="molecule type" value="Genomic_DNA"/>
</dbReference>
<organism evidence="4 5">
    <name type="scientific">Saliterribacillus persicus</name>
    <dbReference type="NCBI Taxonomy" id="930114"/>
    <lineage>
        <taxon>Bacteria</taxon>
        <taxon>Bacillati</taxon>
        <taxon>Bacillota</taxon>
        <taxon>Bacilli</taxon>
        <taxon>Bacillales</taxon>
        <taxon>Bacillaceae</taxon>
        <taxon>Saliterribacillus</taxon>
    </lineage>
</organism>
<feature type="transmembrane region" description="Helical" evidence="2">
    <location>
        <begin position="305"/>
        <end position="326"/>
    </location>
</feature>
<keyword evidence="5" id="KW-1185">Reference proteome</keyword>
<evidence type="ECO:0000259" key="3">
    <source>
        <dbReference type="PROSITE" id="PS51746"/>
    </source>
</evidence>
<dbReference type="SUPFAM" id="SSF81606">
    <property type="entry name" value="PP2C-like"/>
    <property type="match status" value="1"/>
</dbReference>
<feature type="domain" description="PPM-type phosphatase" evidence="3">
    <location>
        <begin position="587"/>
        <end position="797"/>
    </location>
</feature>
<feature type="transmembrane region" description="Helical" evidence="2">
    <location>
        <begin position="188"/>
        <end position="208"/>
    </location>
</feature>
<dbReference type="AlphaFoldDB" id="A0A368X5E1"/>
<feature type="transmembrane region" description="Helical" evidence="2">
    <location>
        <begin position="147"/>
        <end position="167"/>
    </location>
</feature>
<accession>A0A368X5E1</accession>
<proteinExistence type="predicted"/>
<evidence type="ECO:0000256" key="2">
    <source>
        <dbReference type="SAM" id="Phobius"/>
    </source>
</evidence>
<dbReference type="GO" id="GO:0004722">
    <property type="term" value="F:protein serine/threonine phosphatase activity"/>
    <property type="evidence" value="ECO:0007669"/>
    <property type="project" value="InterPro"/>
</dbReference>
<protein>
    <submittedName>
        <fullName evidence="4">Stage II sporulation protein E</fullName>
    </submittedName>
</protein>
<evidence type="ECO:0000256" key="1">
    <source>
        <dbReference type="ARBA" id="ARBA00022801"/>
    </source>
</evidence>
<dbReference type="OrthoDB" id="9763774at2"/>
<feature type="transmembrane region" description="Helical" evidence="2">
    <location>
        <begin position="220"/>
        <end position="244"/>
    </location>
</feature>
<dbReference type="InterPro" id="IPR036457">
    <property type="entry name" value="PPM-type-like_dom_sf"/>
</dbReference>
<dbReference type="PROSITE" id="PS51746">
    <property type="entry name" value="PPM_2"/>
    <property type="match status" value="1"/>
</dbReference>
<keyword evidence="2" id="KW-1133">Transmembrane helix</keyword>
<sequence length="818" mass="91716">MNTVTENKPKVLGLSRKEIGQTWYQKAKRKTYVLMFEKGWLIAILGFLLGRAVMLSLLSPFSIAFMGAVWFMRREQSLKMVCFILLGSLTVSFHQFTYVFFSFVCFLIASSLLKIREHKERSLLLAVGLSSFLARIFLYSLEAPLAYIDWTLAIVEAVLAIVLLLIFMQSIPLLSPKRYKPALRHEEIICMIILIASVLTGFLGLSIYGAQMEQILSRYLVLILALVGGATIGSTVGVVAGLILSLANVANLFQISLLAFSGLLGGLLKEGKKVAVGIGLLIGTLLMSMYTEAQSFVWSSLIESCLAVGLFFLTPYSAISAIARYIPGTTAHQLEQEKYLKKVRQVTAHKVTQFSDVFHALSRSFQKRPDSPLEDKVVETDDYLSKVTEKTCQSCFKKNYCWARHFDETYDLFIDVKNDLEEDQKISKGVEVQFQKHCVKSEKVTEVMQQELSDLKANQKLKKQVEESRRFVANQLAGVSEVMGTFAEEIMKERKNHERQELEIVAALKHVGIDIEKLDIYRLEKGNVDIEMYIRFKDYRGEGAKIIAPILSDILKETIIMDKADISPLSSAEQFFSFQSAKQYVLTTGAAHAAKGGSFISGDSFKTLELSAGKYALAISDGMGNGERAHEESTEALRLLQQILQTGLNEQVAIQSINSILALRSEEEVYATLDLAMVDLHHATVKFLKIGSSPSFIKRPKEVIKIESSNLPIGIVEEFEVEVVDSQLKDGDILVMMSDGIFEGPKNIENVDRWIKRKLGEIETNDPQMIADLLLEEVIRTQGGEIEDDMTVLVSRIERFQAEWAPIRTSYILDEVSV</sequence>
<dbReference type="SMART" id="SM00332">
    <property type="entry name" value="PP2Cc"/>
    <property type="match status" value="1"/>
</dbReference>
<dbReference type="Pfam" id="PF19732">
    <property type="entry name" value="SpoIIE_N"/>
    <property type="match status" value="1"/>
</dbReference>
<dbReference type="InterPro" id="IPR052016">
    <property type="entry name" value="Bact_Sigma-Reg"/>
</dbReference>
<dbReference type="RefSeq" id="WP_114354352.1">
    <property type="nucleotide sequence ID" value="NZ_QPJJ01000020.1"/>
</dbReference>
<comment type="caution">
    <text evidence="4">The sequence shown here is derived from an EMBL/GenBank/DDBJ whole genome shotgun (WGS) entry which is preliminary data.</text>
</comment>
<dbReference type="InterPro" id="IPR045768">
    <property type="entry name" value="SpoIIE_N"/>
</dbReference>
<dbReference type="Pfam" id="PF07228">
    <property type="entry name" value="SpoIIE"/>
    <property type="match status" value="1"/>
</dbReference>
<feature type="transmembrane region" description="Helical" evidence="2">
    <location>
        <begin position="274"/>
        <end position="293"/>
    </location>
</feature>
<feature type="transmembrane region" description="Helical" evidence="2">
    <location>
        <begin position="83"/>
        <end position="110"/>
    </location>
</feature>
<dbReference type="PANTHER" id="PTHR43156">
    <property type="entry name" value="STAGE II SPORULATION PROTEIN E-RELATED"/>
    <property type="match status" value="1"/>
</dbReference>
<dbReference type="PANTHER" id="PTHR43156:SF2">
    <property type="entry name" value="STAGE II SPORULATION PROTEIN E"/>
    <property type="match status" value="1"/>
</dbReference>